<evidence type="ECO:0000313" key="1">
    <source>
        <dbReference type="EMBL" id="WNZ21840.1"/>
    </source>
</evidence>
<dbReference type="RefSeq" id="WP_158672999.1">
    <property type="nucleotide sequence ID" value="NZ_CP053586.1"/>
</dbReference>
<reference evidence="1" key="1">
    <citation type="submission" date="2020-05" db="EMBL/GenBank/DDBJ databases">
        <authorList>
            <person name="Zhu T."/>
            <person name="Keshari N."/>
            <person name="Lu X."/>
        </authorList>
    </citation>
    <scope>NUCLEOTIDE SEQUENCE</scope>
    <source>
        <strain evidence="1">NK1-12</strain>
    </source>
</reference>
<dbReference type="AlphaFoldDB" id="A0AA97AEB4"/>
<name>A0AA97AEB4_9CYAN</name>
<protein>
    <submittedName>
        <fullName evidence="1">Uncharacterized protein</fullName>
    </submittedName>
</protein>
<organism evidence="1">
    <name type="scientific">Leptolyngbya sp. NK1-12</name>
    <dbReference type="NCBI Taxonomy" id="2547451"/>
    <lineage>
        <taxon>Bacteria</taxon>
        <taxon>Bacillati</taxon>
        <taxon>Cyanobacteriota</taxon>
        <taxon>Cyanophyceae</taxon>
        <taxon>Leptolyngbyales</taxon>
        <taxon>Leptolyngbyaceae</taxon>
        <taxon>Leptolyngbya group</taxon>
        <taxon>Leptolyngbya</taxon>
    </lineage>
</organism>
<accession>A0AA97AEB4</accession>
<dbReference type="EMBL" id="CP053586">
    <property type="protein sequence ID" value="WNZ21840.1"/>
    <property type="molecule type" value="Genomic_DNA"/>
</dbReference>
<proteinExistence type="predicted"/>
<gene>
    <name evidence="1" type="ORF">HJG54_02455</name>
</gene>
<sequence length="56" mass="6427">MVSNQTQSDEKQRQAAIDGFIGGTNQQFNFDVWAVAVKRQMLAALKKRESNRVNWD</sequence>